<name>A0ABR3VCE4_9PEZI</name>
<evidence type="ECO:0000313" key="1">
    <source>
        <dbReference type="EMBL" id="KAL1839377.1"/>
    </source>
</evidence>
<evidence type="ECO:0000313" key="2">
    <source>
        <dbReference type="Proteomes" id="UP001586593"/>
    </source>
</evidence>
<keyword evidence="2" id="KW-1185">Reference proteome</keyword>
<sequence length="97" mass="11011">MISQYNSADPRGPKNFSTVITQRIRMEGFIVLDYEKEYPEAWKNLGRWMAEGKLKRTETIVRGGLQAAEHALVDIFSGKNTGKMLVEVKKLEPVAKV</sequence>
<dbReference type="Gene3D" id="3.90.180.10">
    <property type="entry name" value="Medium-chain alcohol dehydrogenases, catalytic domain"/>
    <property type="match status" value="1"/>
</dbReference>
<dbReference type="PANTHER" id="PTHR43205">
    <property type="entry name" value="PROSTAGLANDIN REDUCTASE"/>
    <property type="match status" value="1"/>
</dbReference>
<proteinExistence type="predicted"/>
<dbReference type="Proteomes" id="UP001586593">
    <property type="component" value="Unassembled WGS sequence"/>
</dbReference>
<accession>A0ABR3VCE4</accession>
<dbReference type="InterPro" id="IPR045010">
    <property type="entry name" value="MDR_fam"/>
</dbReference>
<comment type="caution">
    <text evidence="1">The sequence shown here is derived from an EMBL/GenBank/DDBJ whole genome shotgun (WGS) entry which is preliminary data.</text>
</comment>
<dbReference type="EMBL" id="JAZHXJ010002344">
    <property type="protein sequence ID" value="KAL1839377.1"/>
    <property type="molecule type" value="Genomic_DNA"/>
</dbReference>
<dbReference type="PANTHER" id="PTHR43205:SF42">
    <property type="entry name" value="ALCOHOL DEHYDROGENASE, ZINC-CONTAINING (AFU_ORTHOLOGUE AFUA_7G04530)"/>
    <property type="match status" value="1"/>
</dbReference>
<reference evidence="1 2" key="1">
    <citation type="journal article" date="2024" name="Commun. Biol.">
        <title>Comparative genomic analysis of thermophilic fungi reveals convergent evolutionary adaptations and gene losses.</title>
        <authorList>
            <person name="Steindorff A.S."/>
            <person name="Aguilar-Pontes M.V."/>
            <person name="Robinson A.J."/>
            <person name="Andreopoulos B."/>
            <person name="LaButti K."/>
            <person name="Kuo A."/>
            <person name="Mondo S."/>
            <person name="Riley R."/>
            <person name="Otillar R."/>
            <person name="Haridas S."/>
            <person name="Lipzen A."/>
            <person name="Grimwood J."/>
            <person name="Schmutz J."/>
            <person name="Clum A."/>
            <person name="Reid I.D."/>
            <person name="Moisan M.C."/>
            <person name="Butler G."/>
            <person name="Nguyen T.T.M."/>
            <person name="Dewar K."/>
            <person name="Conant G."/>
            <person name="Drula E."/>
            <person name="Henrissat B."/>
            <person name="Hansel C."/>
            <person name="Singer S."/>
            <person name="Hutchinson M.I."/>
            <person name="de Vries R.P."/>
            <person name="Natvig D.O."/>
            <person name="Powell A.J."/>
            <person name="Tsang A."/>
            <person name="Grigoriev I.V."/>
        </authorList>
    </citation>
    <scope>NUCLEOTIDE SEQUENCE [LARGE SCALE GENOMIC DNA]</scope>
    <source>
        <strain evidence="1 2">ATCC 24622</strain>
    </source>
</reference>
<protein>
    <submittedName>
        <fullName evidence="1">Uncharacterized protein</fullName>
    </submittedName>
</protein>
<dbReference type="Gene3D" id="3.40.50.720">
    <property type="entry name" value="NAD(P)-binding Rossmann-like Domain"/>
    <property type="match status" value="1"/>
</dbReference>
<organism evidence="1 2">
    <name type="scientific">Phialemonium thermophilum</name>
    <dbReference type="NCBI Taxonomy" id="223376"/>
    <lineage>
        <taxon>Eukaryota</taxon>
        <taxon>Fungi</taxon>
        <taxon>Dikarya</taxon>
        <taxon>Ascomycota</taxon>
        <taxon>Pezizomycotina</taxon>
        <taxon>Sordariomycetes</taxon>
        <taxon>Sordariomycetidae</taxon>
        <taxon>Cephalothecales</taxon>
        <taxon>Cephalothecaceae</taxon>
        <taxon>Phialemonium</taxon>
    </lineage>
</organism>
<gene>
    <name evidence="1" type="ORF">VTK73DRAFT_4054</name>
</gene>